<proteinExistence type="predicted"/>
<feature type="transmembrane region" description="Helical" evidence="1">
    <location>
        <begin position="156"/>
        <end position="173"/>
    </location>
</feature>
<feature type="transmembrane region" description="Helical" evidence="1">
    <location>
        <begin position="85"/>
        <end position="110"/>
    </location>
</feature>
<feature type="transmembrane region" description="Helical" evidence="1">
    <location>
        <begin position="16"/>
        <end position="36"/>
    </location>
</feature>
<keyword evidence="1" id="KW-0812">Transmembrane</keyword>
<evidence type="ECO:0000313" key="2">
    <source>
        <dbReference type="EMBL" id="PTI73641.1"/>
    </source>
</evidence>
<feature type="transmembrane region" description="Helical" evidence="1">
    <location>
        <begin position="208"/>
        <end position="230"/>
    </location>
</feature>
<comment type="caution">
    <text evidence="2">The sequence shown here is derived from an EMBL/GenBank/DDBJ whole genome shotgun (WGS) entry which is preliminary data.</text>
</comment>
<keyword evidence="1" id="KW-0472">Membrane</keyword>
<keyword evidence="1" id="KW-1133">Transmembrane helix</keyword>
<organism evidence="2 3">
    <name type="scientific">Staphylococcus succinus</name>
    <dbReference type="NCBI Taxonomy" id="61015"/>
    <lineage>
        <taxon>Bacteria</taxon>
        <taxon>Bacillati</taxon>
        <taxon>Bacillota</taxon>
        <taxon>Bacilli</taxon>
        <taxon>Bacillales</taxon>
        <taxon>Staphylococcaceae</taxon>
        <taxon>Staphylococcus</taxon>
    </lineage>
</organism>
<evidence type="ECO:0000313" key="3">
    <source>
        <dbReference type="Proteomes" id="UP000241960"/>
    </source>
</evidence>
<evidence type="ECO:0000256" key="1">
    <source>
        <dbReference type="SAM" id="Phobius"/>
    </source>
</evidence>
<dbReference type="Proteomes" id="UP000241960">
    <property type="component" value="Unassembled WGS sequence"/>
</dbReference>
<gene>
    <name evidence="2" type="ORF">BU058_12965</name>
</gene>
<feature type="transmembrane region" description="Helical" evidence="1">
    <location>
        <begin position="122"/>
        <end position="144"/>
    </location>
</feature>
<dbReference type="EMBL" id="PZFQ01000069">
    <property type="protein sequence ID" value="PTI73641.1"/>
    <property type="molecule type" value="Genomic_DNA"/>
</dbReference>
<name>A0A9Q6HM80_9STAP</name>
<feature type="transmembrane region" description="Helical" evidence="1">
    <location>
        <begin position="42"/>
        <end position="64"/>
    </location>
</feature>
<sequence>MLYSFLKYENSKFLKSYAFIAPVFIYILCLVGIYIYKNITVLSSFGSTAILLFLAMTWISIINFNRDTLNERHILYVHLKTKTRYLMIKMIYQFLFSFILICLALLYPIIVGVFDKHVTVNLLFIGIIIHILLSALGILLGAFVTNTSIANKKYTWLLTIFIIIIILTKEMIIDKVPVAQWLLWIFPPINNIMNLLNSDTLYMLNVNFILTCSYTVIYIVIAFIIINYLFKKSS</sequence>
<dbReference type="RefSeq" id="WP_073504467.1">
    <property type="nucleotide sequence ID" value="NZ_CP018199.1"/>
</dbReference>
<protein>
    <submittedName>
        <fullName evidence="2">ABC transporter permease</fullName>
    </submittedName>
</protein>
<reference evidence="2 3" key="1">
    <citation type="journal article" date="2016" name="Front. Microbiol.">
        <title>Comprehensive Phylogenetic Analysis of Bovine Non-aureus Staphylococci Species Based on Whole-Genome Sequencing.</title>
        <authorList>
            <person name="Naushad S."/>
            <person name="Barkema H.W."/>
            <person name="Luby C."/>
            <person name="Condas L.A."/>
            <person name="Nobrega D.B."/>
            <person name="Carson D.A."/>
            <person name="De Buck J."/>
        </authorList>
    </citation>
    <scope>NUCLEOTIDE SEQUENCE [LARGE SCALE GENOMIC DNA]</scope>
    <source>
        <strain evidence="2 3">SNUC 1231</strain>
    </source>
</reference>
<dbReference type="AlphaFoldDB" id="A0A9Q6HM80"/>
<accession>A0A9Q6HM80</accession>